<dbReference type="AlphaFoldDB" id="A0AAD7NUL7"/>
<keyword evidence="3" id="KW-1185">Reference proteome</keyword>
<keyword evidence="1" id="KW-0812">Transmembrane</keyword>
<protein>
    <submittedName>
        <fullName evidence="2">Uncharacterized protein</fullName>
    </submittedName>
</protein>
<keyword evidence="1" id="KW-1133">Transmembrane helix</keyword>
<reference evidence="2" key="1">
    <citation type="submission" date="2023-03" db="EMBL/GenBank/DDBJ databases">
        <title>Massive genome expansion in bonnet fungi (Mycena s.s.) driven by repeated elements and novel gene families across ecological guilds.</title>
        <authorList>
            <consortium name="Lawrence Berkeley National Laboratory"/>
            <person name="Harder C.B."/>
            <person name="Miyauchi S."/>
            <person name="Viragh M."/>
            <person name="Kuo A."/>
            <person name="Thoen E."/>
            <person name="Andreopoulos B."/>
            <person name="Lu D."/>
            <person name="Skrede I."/>
            <person name="Drula E."/>
            <person name="Henrissat B."/>
            <person name="Morin E."/>
            <person name="Kohler A."/>
            <person name="Barry K."/>
            <person name="LaButti K."/>
            <person name="Morin E."/>
            <person name="Salamov A."/>
            <person name="Lipzen A."/>
            <person name="Mereny Z."/>
            <person name="Hegedus B."/>
            <person name="Baldrian P."/>
            <person name="Stursova M."/>
            <person name="Weitz H."/>
            <person name="Taylor A."/>
            <person name="Grigoriev I.V."/>
            <person name="Nagy L.G."/>
            <person name="Martin F."/>
            <person name="Kauserud H."/>
        </authorList>
    </citation>
    <scope>NUCLEOTIDE SEQUENCE</scope>
    <source>
        <strain evidence="2">CBHHK182m</strain>
    </source>
</reference>
<organism evidence="2 3">
    <name type="scientific">Mycena metata</name>
    <dbReference type="NCBI Taxonomy" id="1033252"/>
    <lineage>
        <taxon>Eukaryota</taxon>
        <taxon>Fungi</taxon>
        <taxon>Dikarya</taxon>
        <taxon>Basidiomycota</taxon>
        <taxon>Agaricomycotina</taxon>
        <taxon>Agaricomycetes</taxon>
        <taxon>Agaricomycetidae</taxon>
        <taxon>Agaricales</taxon>
        <taxon>Marasmiineae</taxon>
        <taxon>Mycenaceae</taxon>
        <taxon>Mycena</taxon>
    </lineage>
</organism>
<sequence>MPSSKSKPQIVLPAAPSATPLPRTWGRLGHLLLDIVLTVGCSCAVFLALLYLLGLVAGPASAAEFPDASLFGVLRVTIACTLGVYAAIEMAAVMLRRCRRRDYPLNYEYDYEALDSDALDDSEDEEGIGKTPFAMTPGRGHAKWACAILYDSFGMLRRL</sequence>
<proteinExistence type="predicted"/>
<dbReference type="EMBL" id="JARKIB010000010">
    <property type="protein sequence ID" value="KAJ7775356.1"/>
    <property type="molecule type" value="Genomic_DNA"/>
</dbReference>
<name>A0AAD7NUL7_9AGAR</name>
<keyword evidence="1" id="KW-0472">Membrane</keyword>
<evidence type="ECO:0000313" key="2">
    <source>
        <dbReference type="EMBL" id="KAJ7775356.1"/>
    </source>
</evidence>
<comment type="caution">
    <text evidence="2">The sequence shown here is derived from an EMBL/GenBank/DDBJ whole genome shotgun (WGS) entry which is preliminary data.</text>
</comment>
<accession>A0AAD7NUL7</accession>
<gene>
    <name evidence="2" type="ORF">B0H16DRAFT_1449987</name>
</gene>
<evidence type="ECO:0000256" key="1">
    <source>
        <dbReference type="SAM" id="Phobius"/>
    </source>
</evidence>
<feature type="transmembrane region" description="Helical" evidence="1">
    <location>
        <begin position="73"/>
        <end position="95"/>
    </location>
</feature>
<dbReference type="Proteomes" id="UP001215598">
    <property type="component" value="Unassembled WGS sequence"/>
</dbReference>
<feature type="transmembrane region" description="Helical" evidence="1">
    <location>
        <begin position="31"/>
        <end position="53"/>
    </location>
</feature>
<evidence type="ECO:0000313" key="3">
    <source>
        <dbReference type="Proteomes" id="UP001215598"/>
    </source>
</evidence>